<name>A0ABW6QKR8_9NOCA</name>
<comment type="caution">
    <text evidence="7">The sequence shown here is derived from an EMBL/GenBank/DDBJ whole genome shotgun (WGS) entry which is preliminary data.</text>
</comment>
<evidence type="ECO:0000313" key="7">
    <source>
        <dbReference type="EMBL" id="MFF3221300.1"/>
    </source>
</evidence>
<evidence type="ECO:0000256" key="4">
    <source>
        <dbReference type="ARBA" id="ARBA00022989"/>
    </source>
</evidence>
<keyword evidence="8" id="KW-1185">Reference proteome</keyword>
<gene>
    <name evidence="7" type="ORF">ACFYV7_00770</name>
</gene>
<feature type="transmembrane region" description="Helical" evidence="6">
    <location>
        <begin position="20"/>
        <end position="44"/>
    </location>
</feature>
<dbReference type="EMBL" id="JBIAPI010000001">
    <property type="protein sequence ID" value="MFF3221300.1"/>
    <property type="molecule type" value="Genomic_DNA"/>
</dbReference>
<evidence type="ECO:0000313" key="8">
    <source>
        <dbReference type="Proteomes" id="UP001601948"/>
    </source>
</evidence>
<evidence type="ECO:0000256" key="2">
    <source>
        <dbReference type="ARBA" id="ARBA00022475"/>
    </source>
</evidence>
<feature type="transmembrane region" description="Helical" evidence="6">
    <location>
        <begin position="264"/>
        <end position="284"/>
    </location>
</feature>
<dbReference type="SUPFAM" id="SSF103473">
    <property type="entry name" value="MFS general substrate transporter"/>
    <property type="match status" value="1"/>
</dbReference>
<reference evidence="7 8" key="1">
    <citation type="submission" date="2024-10" db="EMBL/GenBank/DDBJ databases">
        <title>The Natural Products Discovery Center: Release of the First 8490 Sequenced Strains for Exploring Actinobacteria Biosynthetic Diversity.</title>
        <authorList>
            <person name="Kalkreuter E."/>
            <person name="Kautsar S.A."/>
            <person name="Yang D."/>
            <person name="Bader C.D."/>
            <person name="Teijaro C.N."/>
            <person name="Fluegel L."/>
            <person name="Davis C.M."/>
            <person name="Simpson J.R."/>
            <person name="Lauterbach L."/>
            <person name="Steele A.D."/>
            <person name="Gui C."/>
            <person name="Meng S."/>
            <person name="Li G."/>
            <person name="Viehrig K."/>
            <person name="Ye F."/>
            <person name="Su P."/>
            <person name="Kiefer A.F."/>
            <person name="Nichols A."/>
            <person name="Cepeda A.J."/>
            <person name="Yan W."/>
            <person name="Fan B."/>
            <person name="Jiang Y."/>
            <person name="Adhikari A."/>
            <person name="Zheng C.-J."/>
            <person name="Schuster L."/>
            <person name="Cowan T.M."/>
            <person name="Smanski M.J."/>
            <person name="Chevrette M.G."/>
            <person name="De Carvalho L.P.S."/>
            <person name="Shen B."/>
        </authorList>
    </citation>
    <scope>NUCLEOTIDE SEQUENCE [LARGE SCALE GENOMIC DNA]</scope>
    <source>
        <strain evidence="7 8">NPDC003040</strain>
    </source>
</reference>
<feature type="transmembrane region" description="Helical" evidence="6">
    <location>
        <begin position="152"/>
        <end position="185"/>
    </location>
</feature>
<feature type="transmembrane region" description="Helical" evidence="6">
    <location>
        <begin position="81"/>
        <end position="105"/>
    </location>
</feature>
<organism evidence="7 8">
    <name type="scientific">Nocardia suismassiliense</name>
    <dbReference type="NCBI Taxonomy" id="2077092"/>
    <lineage>
        <taxon>Bacteria</taxon>
        <taxon>Bacillati</taxon>
        <taxon>Actinomycetota</taxon>
        <taxon>Actinomycetes</taxon>
        <taxon>Mycobacteriales</taxon>
        <taxon>Nocardiaceae</taxon>
        <taxon>Nocardia</taxon>
    </lineage>
</organism>
<dbReference type="InterPro" id="IPR036259">
    <property type="entry name" value="MFS_trans_sf"/>
</dbReference>
<accession>A0ABW6QKR8</accession>
<evidence type="ECO:0000256" key="1">
    <source>
        <dbReference type="ARBA" id="ARBA00004651"/>
    </source>
</evidence>
<evidence type="ECO:0000256" key="5">
    <source>
        <dbReference type="ARBA" id="ARBA00023136"/>
    </source>
</evidence>
<comment type="subcellular location">
    <subcellularLocation>
        <location evidence="1">Cell membrane</location>
        <topology evidence="1">Multi-pass membrane protein</topology>
    </subcellularLocation>
</comment>
<protein>
    <submittedName>
        <fullName evidence="7">MFS transporter</fullName>
    </submittedName>
</protein>
<dbReference type="Proteomes" id="UP001601948">
    <property type="component" value="Unassembled WGS sequence"/>
</dbReference>
<dbReference type="CDD" id="cd06173">
    <property type="entry name" value="MFS_MefA_like"/>
    <property type="match status" value="1"/>
</dbReference>
<feature type="transmembrane region" description="Helical" evidence="6">
    <location>
        <begin position="355"/>
        <end position="378"/>
    </location>
</feature>
<feature type="transmembrane region" description="Helical" evidence="6">
    <location>
        <begin position="51"/>
        <end position="69"/>
    </location>
</feature>
<dbReference type="PANTHER" id="PTHR23513:SF6">
    <property type="entry name" value="MAJOR FACILITATOR SUPERFAMILY ASSOCIATED DOMAIN-CONTAINING PROTEIN"/>
    <property type="match status" value="1"/>
</dbReference>
<feature type="transmembrane region" description="Helical" evidence="6">
    <location>
        <begin position="291"/>
        <end position="308"/>
    </location>
</feature>
<proteinExistence type="predicted"/>
<keyword evidence="4 6" id="KW-1133">Transmembrane helix</keyword>
<dbReference type="InterPro" id="IPR011701">
    <property type="entry name" value="MFS"/>
</dbReference>
<evidence type="ECO:0000256" key="3">
    <source>
        <dbReference type="ARBA" id="ARBA00022692"/>
    </source>
</evidence>
<feature type="transmembrane region" description="Helical" evidence="6">
    <location>
        <begin position="229"/>
        <end position="252"/>
    </location>
</feature>
<feature type="transmembrane region" description="Helical" evidence="6">
    <location>
        <begin position="384"/>
        <end position="402"/>
    </location>
</feature>
<sequence>MTSPLAVKAKLPRDFHRLWGAFTVSQLGSALSAGALPLIAIIVLGASDFRVSLLAALAAVVSAAIALPLGPFVEFRRKRPVMIGADVLCFVALVTVPVAMAFGVLSYGQLCVVATAQVLGAMVFSAASGAHLKALVPESMLTTANSRFETTFWTVSGLGAPVGGILIGVFGAGVTVLIDAVSFLVSALGIRTLRQPEPVPPVAQVGRHWVADIRGGWSYIFRHRTLPALFWNAMLFGGAIRLSGPLLAILMLRELQLTPWQYGLALGIPSFGGIVGSLLTGRLVTRFGERAVLLGFGVLRTWWMGFLLLAGPGIAGLVVIVVAETTLLFCAGVFNPVFTTFRMRATDDAYMSRVGIAWSISARCCQPIFIALGGALAAVTSVRLALGCAAVALLTSSLLLPWRTGSELRR</sequence>
<evidence type="ECO:0000256" key="6">
    <source>
        <dbReference type="SAM" id="Phobius"/>
    </source>
</evidence>
<feature type="transmembrane region" description="Helical" evidence="6">
    <location>
        <begin position="112"/>
        <end position="132"/>
    </location>
</feature>
<dbReference type="Gene3D" id="1.20.1250.20">
    <property type="entry name" value="MFS general substrate transporter like domains"/>
    <property type="match status" value="1"/>
</dbReference>
<dbReference type="Pfam" id="PF07690">
    <property type="entry name" value="MFS_1"/>
    <property type="match status" value="1"/>
</dbReference>
<keyword evidence="3 6" id="KW-0812">Transmembrane</keyword>
<dbReference type="RefSeq" id="WP_387712204.1">
    <property type="nucleotide sequence ID" value="NZ_JBIAPI010000001.1"/>
</dbReference>
<feature type="transmembrane region" description="Helical" evidence="6">
    <location>
        <begin position="314"/>
        <end position="334"/>
    </location>
</feature>
<keyword evidence="5 6" id="KW-0472">Membrane</keyword>
<keyword evidence="2" id="KW-1003">Cell membrane</keyword>
<dbReference type="PANTHER" id="PTHR23513">
    <property type="entry name" value="INTEGRAL MEMBRANE EFFLUX PROTEIN-RELATED"/>
    <property type="match status" value="1"/>
</dbReference>